<evidence type="ECO:0000256" key="1">
    <source>
        <dbReference type="ARBA" id="ARBA00004604"/>
    </source>
</evidence>
<comment type="subcellular location">
    <subcellularLocation>
        <location evidence="1 9">Nucleus</location>
        <location evidence="1 9">Nucleolus</location>
    </subcellularLocation>
</comment>
<dbReference type="InterPro" id="IPR032672">
    <property type="entry name" value="TmcA/NAT10/Kre33"/>
</dbReference>
<accession>A0AAN6GGH6</accession>
<dbReference type="Gene3D" id="3.40.50.11040">
    <property type="match status" value="1"/>
</dbReference>
<comment type="function">
    <text evidence="9">RNA cytidine acetyltransferase with specificity toward both 18S rRNA and tRNAs. Catalyzes the formation of N(4)-acetylcytidine (ac4C) in 18S rRNA. Required for early nucleolar cleavages of precursor rRNA at sites A0, A1 and A2 during 18S rRNA synthesis. Catalyzes the formation of ac4C in serine and leucine tRNAs. Requires the tRNA-binding adapter protein TAN1 for full tRNA acetyltransferase activity but not for 18S rRNA acetylation.</text>
</comment>
<feature type="domain" description="TcmA/NAT10 helicase" evidence="11">
    <location>
        <begin position="310"/>
        <end position="592"/>
    </location>
</feature>
<dbReference type="Proteomes" id="UP001176521">
    <property type="component" value="Unassembled WGS sequence"/>
</dbReference>
<organism evidence="15 16">
    <name type="scientific">Tilletia horrida</name>
    <dbReference type="NCBI Taxonomy" id="155126"/>
    <lineage>
        <taxon>Eukaryota</taxon>
        <taxon>Fungi</taxon>
        <taxon>Dikarya</taxon>
        <taxon>Basidiomycota</taxon>
        <taxon>Ustilaginomycotina</taxon>
        <taxon>Exobasidiomycetes</taxon>
        <taxon>Tilletiales</taxon>
        <taxon>Tilletiaceae</taxon>
        <taxon>Tilletia</taxon>
    </lineage>
</organism>
<evidence type="ECO:0000256" key="3">
    <source>
        <dbReference type="ARBA" id="ARBA00022679"/>
    </source>
</evidence>
<evidence type="ECO:0000256" key="9">
    <source>
        <dbReference type="HAMAP-Rule" id="MF_03211"/>
    </source>
</evidence>
<name>A0AAN6GGH6_9BASI</name>
<dbReference type="EMBL" id="JAPDMQ010000085">
    <property type="protein sequence ID" value="KAK0535959.1"/>
    <property type="molecule type" value="Genomic_DNA"/>
</dbReference>
<dbReference type="GO" id="GO:0051391">
    <property type="term" value="P:tRNA acetylation"/>
    <property type="evidence" value="ECO:0007669"/>
    <property type="project" value="UniProtKB-UniRule"/>
</dbReference>
<evidence type="ECO:0000259" key="12">
    <source>
        <dbReference type="Pfam" id="PF08351"/>
    </source>
</evidence>
<protein>
    <recommendedName>
        <fullName evidence="9">RNA cytidine acetyltransferase</fullName>
        <ecNumber evidence="9">2.3.1.-</ecNumber>
    </recommendedName>
    <alternativeName>
        <fullName evidence="9">18S rRNA cytosine acetyltransferase</fullName>
    </alternativeName>
</protein>
<dbReference type="GO" id="GO:0000049">
    <property type="term" value="F:tRNA binding"/>
    <property type="evidence" value="ECO:0007669"/>
    <property type="project" value="TreeGrafter"/>
</dbReference>
<feature type="compositionally biased region" description="Acidic residues" evidence="10">
    <location>
        <begin position="1177"/>
        <end position="1187"/>
    </location>
</feature>
<comment type="caution">
    <text evidence="15">The sequence shown here is derived from an EMBL/GenBank/DDBJ whole genome shotgun (WGS) entry which is preliminary data.</text>
</comment>
<comment type="catalytic activity">
    <reaction evidence="9">
        <text>a cytidine in 18S rRNA + acetyl-CoA + ATP + H2O = an N(4)-acetylcytidine in 18S rRNA + ADP + phosphate + CoA + H(+)</text>
        <dbReference type="Rhea" id="RHEA:51424"/>
        <dbReference type="Rhea" id="RHEA-COMP:13575"/>
        <dbReference type="Rhea" id="RHEA-COMP:13576"/>
        <dbReference type="ChEBI" id="CHEBI:15377"/>
        <dbReference type="ChEBI" id="CHEBI:15378"/>
        <dbReference type="ChEBI" id="CHEBI:30616"/>
        <dbReference type="ChEBI" id="CHEBI:43474"/>
        <dbReference type="ChEBI" id="CHEBI:57287"/>
        <dbReference type="ChEBI" id="CHEBI:57288"/>
        <dbReference type="ChEBI" id="CHEBI:74900"/>
        <dbReference type="ChEBI" id="CHEBI:82748"/>
        <dbReference type="ChEBI" id="CHEBI:456216"/>
    </reaction>
</comment>
<comment type="catalytic activity">
    <reaction evidence="9">
        <text>a cytidine in tRNA + acetyl-CoA + ATP + H2O = an N(4)-acetylcytidine in tRNA + ADP + phosphate + CoA + H(+)</text>
        <dbReference type="Rhea" id="RHEA:53876"/>
        <dbReference type="Rhea" id="RHEA-COMP:13670"/>
        <dbReference type="Rhea" id="RHEA-COMP:13671"/>
        <dbReference type="ChEBI" id="CHEBI:15377"/>
        <dbReference type="ChEBI" id="CHEBI:15378"/>
        <dbReference type="ChEBI" id="CHEBI:30616"/>
        <dbReference type="ChEBI" id="CHEBI:43474"/>
        <dbReference type="ChEBI" id="CHEBI:57287"/>
        <dbReference type="ChEBI" id="CHEBI:57288"/>
        <dbReference type="ChEBI" id="CHEBI:74900"/>
        <dbReference type="ChEBI" id="CHEBI:82748"/>
        <dbReference type="ChEBI" id="CHEBI:456216"/>
    </reaction>
</comment>
<feature type="compositionally biased region" description="Low complexity" evidence="10">
    <location>
        <begin position="1226"/>
        <end position="1244"/>
    </location>
</feature>
<dbReference type="InterPro" id="IPR033688">
    <property type="entry name" value="NAT10"/>
</dbReference>
<keyword evidence="7 9" id="KW-0539">Nucleus</keyword>
<evidence type="ECO:0000259" key="13">
    <source>
        <dbReference type="Pfam" id="PF13718"/>
    </source>
</evidence>
<dbReference type="PANTHER" id="PTHR10925:SF5">
    <property type="entry name" value="RNA CYTIDINE ACETYLTRANSFERASE"/>
    <property type="match status" value="1"/>
</dbReference>
<dbReference type="InterPro" id="IPR027992">
    <property type="entry name" value="tRNA_bind_dom"/>
</dbReference>
<evidence type="ECO:0000313" key="15">
    <source>
        <dbReference type="EMBL" id="KAK0535959.1"/>
    </source>
</evidence>
<keyword evidence="8 9" id="KW-0012">Acyltransferase</keyword>
<evidence type="ECO:0000256" key="10">
    <source>
        <dbReference type="SAM" id="MobiDB-lite"/>
    </source>
</evidence>
<dbReference type="InterPro" id="IPR013562">
    <property type="entry name" value="TmcA/NAT10_N"/>
</dbReference>
<dbReference type="GO" id="GO:1990883">
    <property type="term" value="F:18S rRNA cytidine N-acetyltransferase activity"/>
    <property type="evidence" value="ECO:0007669"/>
    <property type="project" value="TreeGrafter"/>
</dbReference>
<keyword evidence="3 9" id="KW-0808">Transferase</keyword>
<dbReference type="GO" id="GO:0005730">
    <property type="term" value="C:nucleolus"/>
    <property type="evidence" value="ECO:0007669"/>
    <property type="project" value="UniProtKB-SubCell"/>
</dbReference>
<sequence length="1290" mass="136370">MPRRKLDERIPALIQRGVTRGHRSLFVLVGDRANDSIPLLHYLLTQSRIAARPNVLWCYKAELGFTTHRKKRAAKIKRDIARGIRDKDGDGAGQTPFELFVGVTDIRYTYYKESHTILGHTYGMLILQDFEALTPNLLARTIETVEGGGIVVLVLRTMSSLRQLYSLSMDAHAKYRSSFTSADDEPVARFNERFLLSLGACHDCLLLDDELNVLPLSRAKDIDSLNAAAITAENDNEIVEKGKARLTQDQIELQTLKQDVGQTKVVGEVIKHAKTLDQARAILNIVDILGASPTASSLTASSAAAQTISLTAARGRGKSATLGLALSAAIAHGYANIYVTSPSPSNLGTLFDFFLRGLKELGYDEVADLDIFRGVPEGLGEGPISAGEGAGKNRQVVLRVSVNSRPSAGGDGNSSSKGGAENLHRQVVQYLPPNSPAAREILASQAELLVIDEAAAIPLPTLNDLLGSARGSSPSTANYMVWLSSTTDGYEGTGRGLSLKLLSKLRESGGSGLGAAADSALLGSFSAKNRAQQRAALQSGEGGALVGSSSGSGAGVGVRRLPRKLKELTLTTPIRYSAGDPIEAWLYQLLCLPAADLEAASSSSSVPKPLASPPHPSECELYLVNRDALFSFHPASEAFLQSMMNLYTASHYKNSPNDLQLMSDAPAQRLFVLLPRNPSSSSKNGGVPEPLAVLQVALEGHIARASVLNALARGTRGEAGDLIPWTLSQQFQDPEFASQLSGARIVRVAVRTECARMGYGRRAIAALREFYAKAWTDAGAGKGSASGAGSGSKSAFVSLSGAGAGGSPAQQPQLQSESIAIRSGASLPALLHRLSTLPTPPEKLDWLGVSYGMTPALLRFWNKAGYVPLYVRQTPNEITGEYSAVQIRSVLDPADAAAAAAAGAGAGAVGGAAQPSWLGAFAADFQRRFLSLLGYRFREWDAVTALTVLENVSSTPSTTTTTTTKMQPLELAELRVHLTPFDMKRLEGYANGNVDYGIVVDLLPSLSALYFSRKLYALDDATGTTVTTSTPEMRNTPLKLSALQSALLLGLGAQRKEPADLQAELDLPAAQVLALFSKAVRRIVACLRDVERRVVEAELTASSASSSSSREKRVLDKNVGGGTALALGPGADGRAVAQELEVAGRREMELSAEERERREAQRTLLDQMDLGRYAIASDDDDDQDDEGQGGGGGGGGRREKKMDWSAAERQVDALVRESGGGGGGASSLSDGAARKLSSVVSVRVVGGGAAEEAKEKEKEKAGRGGKKDAGKRKGGGAGGGGHAGKKARRS</sequence>
<reference evidence="15" key="1">
    <citation type="journal article" date="2023" name="PhytoFront">
        <title>Draft Genome Resources of Seven Strains of Tilletia horrida, Causal Agent of Kernel Smut of Rice.</title>
        <authorList>
            <person name="Khanal S."/>
            <person name="Antony Babu S."/>
            <person name="Zhou X.G."/>
        </authorList>
    </citation>
    <scope>NUCLEOTIDE SEQUENCE</scope>
    <source>
        <strain evidence="15">TX3</strain>
    </source>
</reference>
<dbReference type="GO" id="GO:1904812">
    <property type="term" value="P:rRNA acetylation involved in maturation of SSU-rRNA"/>
    <property type="evidence" value="ECO:0007669"/>
    <property type="project" value="InterPro"/>
</dbReference>
<evidence type="ECO:0000256" key="2">
    <source>
        <dbReference type="ARBA" id="ARBA00022552"/>
    </source>
</evidence>
<dbReference type="InterPro" id="IPR007807">
    <property type="entry name" value="TcmA/NAT10_helicase"/>
</dbReference>
<feature type="binding site" evidence="9">
    <location>
        <begin position="315"/>
        <end position="324"/>
    </location>
    <ligand>
        <name>ATP</name>
        <dbReference type="ChEBI" id="CHEBI:30616"/>
    </ligand>
</feature>
<evidence type="ECO:0000256" key="6">
    <source>
        <dbReference type="ARBA" id="ARBA00022840"/>
    </source>
</evidence>
<evidence type="ECO:0000256" key="5">
    <source>
        <dbReference type="ARBA" id="ARBA00022741"/>
    </source>
</evidence>
<feature type="domain" description="TmcA/NAT10 N-terminal" evidence="12">
    <location>
        <begin position="8"/>
        <end position="206"/>
    </location>
</feature>
<evidence type="ECO:0000256" key="7">
    <source>
        <dbReference type="ARBA" id="ARBA00023242"/>
    </source>
</evidence>
<dbReference type="GO" id="GO:0005524">
    <property type="term" value="F:ATP binding"/>
    <property type="evidence" value="ECO:0007669"/>
    <property type="project" value="UniProtKB-UniRule"/>
</dbReference>
<feature type="domain" description="Possible tRNA binding" evidence="14">
    <location>
        <begin position="917"/>
        <end position="1016"/>
    </location>
</feature>
<comment type="similarity">
    <text evidence="9">Belongs to the RNA cytidine acetyltransferase family. NAT10 subfamily.</text>
</comment>
<evidence type="ECO:0000259" key="14">
    <source>
        <dbReference type="Pfam" id="PF13725"/>
    </source>
</evidence>
<dbReference type="Pfam" id="PF13718">
    <property type="entry name" value="GNAT_acetyltr_2"/>
    <property type="match status" value="1"/>
</dbReference>
<feature type="binding site" evidence="9">
    <location>
        <begin position="748"/>
        <end position="750"/>
    </location>
    <ligand>
        <name>acetyl-CoA</name>
        <dbReference type="ChEBI" id="CHEBI:57288"/>
    </ligand>
</feature>
<keyword evidence="16" id="KW-1185">Reference proteome</keyword>
<keyword evidence="5 9" id="KW-0547">Nucleotide-binding</keyword>
<feature type="binding site" evidence="9">
    <location>
        <position position="575"/>
    </location>
    <ligand>
        <name>ATP</name>
        <dbReference type="ChEBI" id="CHEBI:30616"/>
    </ligand>
</feature>
<evidence type="ECO:0000256" key="8">
    <source>
        <dbReference type="ARBA" id="ARBA00023315"/>
    </source>
</evidence>
<evidence type="ECO:0000313" key="16">
    <source>
        <dbReference type="Proteomes" id="UP001176521"/>
    </source>
</evidence>
<dbReference type="GO" id="GO:0030686">
    <property type="term" value="C:90S preribosome"/>
    <property type="evidence" value="ECO:0007669"/>
    <property type="project" value="TreeGrafter"/>
</dbReference>
<dbReference type="EC" id="2.3.1.-" evidence="9"/>
<feature type="region of interest" description="Disordered" evidence="10">
    <location>
        <begin position="1175"/>
        <end position="1290"/>
    </location>
</feature>
<feature type="binding site" evidence="9">
    <location>
        <position position="863"/>
    </location>
    <ligand>
        <name>acetyl-CoA</name>
        <dbReference type="ChEBI" id="CHEBI:57288"/>
    </ligand>
</feature>
<dbReference type="Pfam" id="PF13725">
    <property type="entry name" value="tRNA_bind_2"/>
    <property type="match status" value="2"/>
</dbReference>
<comment type="subunit">
    <text evidence="9">Interacts with TAN1.</text>
</comment>
<dbReference type="PANTHER" id="PTHR10925">
    <property type="entry name" value="N-ACETYLTRANSFERASE 10"/>
    <property type="match status" value="1"/>
</dbReference>
<dbReference type="Pfam" id="PF05127">
    <property type="entry name" value="NAT10_TcmA_helicase"/>
    <property type="match status" value="1"/>
</dbReference>
<feature type="domain" description="N-acetyltransferase" evidence="13">
    <location>
        <begin position="643"/>
        <end position="890"/>
    </location>
</feature>
<dbReference type="Gene3D" id="3.40.50.300">
    <property type="entry name" value="P-loop containing nucleotide triphosphate hydrolases"/>
    <property type="match status" value="1"/>
</dbReference>
<feature type="domain" description="Possible tRNA binding" evidence="14">
    <location>
        <begin position="1037"/>
        <end position="1182"/>
    </location>
</feature>
<dbReference type="Gene3D" id="3.40.630.30">
    <property type="match status" value="1"/>
</dbReference>
<keyword evidence="6 9" id="KW-0067">ATP-binding</keyword>
<evidence type="ECO:0000256" key="4">
    <source>
        <dbReference type="ARBA" id="ARBA00022694"/>
    </source>
</evidence>
<gene>
    <name evidence="9 15" type="primary">NAT10</name>
    <name evidence="15" type="ORF">OC842_002139</name>
</gene>
<dbReference type="InterPro" id="IPR027417">
    <property type="entry name" value="P-loop_NTPase"/>
</dbReference>
<dbReference type="InterPro" id="IPR000182">
    <property type="entry name" value="GNAT_dom"/>
</dbReference>
<dbReference type="HAMAP" id="MF_03211">
    <property type="entry name" value="RNA_acetyltr_Nat10"/>
    <property type="match status" value="1"/>
</dbReference>
<keyword evidence="4 9" id="KW-0819">tRNA processing</keyword>
<dbReference type="Pfam" id="PF08351">
    <property type="entry name" value="TmcA_N"/>
    <property type="match status" value="1"/>
</dbReference>
<feature type="binding site" evidence="9">
    <location>
        <begin position="755"/>
        <end position="761"/>
    </location>
    <ligand>
        <name>acetyl-CoA</name>
        <dbReference type="ChEBI" id="CHEBI:57288"/>
    </ligand>
</feature>
<evidence type="ECO:0000259" key="11">
    <source>
        <dbReference type="Pfam" id="PF05127"/>
    </source>
</evidence>
<proteinExistence type="inferred from homology"/>
<feature type="compositionally biased region" description="Basic and acidic residues" evidence="10">
    <location>
        <begin position="1251"/>
        <end position="1268"/>
    </location>
</feature>
<keyword evidence="2 9" id="KW-0698">rRNA processing</keyword>